<dbReference type="PANTHER" id="PTHR15496">
    <property type="entry name" value="GENERAL TRANSCRIPTION FACTOR 3C POLYPEPTIDE 4 FAMILY"/>
    <property type="match status" value="1"/>
</dbReference>
<keyword evidence="3" id="KW-0808">Transferase</keyword>
<dbReference type="GO" id="GO:0006384">
    <property type="term" value="P:transcription initiation at RNA polymerase III promoter"/>
    <property type="evidence" value="ECO:0007669"/>
    <property type="project" value="InterPro"/>
</dbReference>
<sequence>MRVCASNMADGKALEKTIETVQLSCLPSYPGAISWSLDDRVSVITDKCVYILTLTSSPTKFGVNAESTSIPVCKKPLVLDVGVDKKKITNVESLDWRLDPNVNSSLSTCCSTGFHKVAWSPLNCDNNSRCVIAALFSEYHLCIYLSPTLGTKWKEAVDLSQVLCRYLTQNNFELRQDVMQETTQQNYVKHDTNKKTSGSSLYSCFKQRTQLLACTCLHWFSQLYHTGEDISSIEEDKKKFALLATGNQSGTVIFWKVTIPVILNTTAVQVGGFLNTEQSWLCSLSWQEITDNQGLLAVGSTDGLVKVFSLKVLPSIHGVAQYVLWGDKDDMQVQWLDWLYSPGSQANNGLHHLVVCKGPSVIVFAISVKDGILTQKPSHKIIQGVHRMPITGLACTHNGTIFTCSLDGSVQTSTADGKPATVVNYDVKKGFMCTGIGVSTNAAFLALFLSPSNFTQQSLESHQIHIRFINIAWGSSSVGRLLNCKDVQLERKWDVCKALQHHIYYSKTLPGELELASTEALESCSFAELVIRQHVLSVMLVITPQEDCGVPGARNVWSAQLDCTVHCVYKHLATATLNSWLEGREAGTVNHSDSVSALIVSDWLVMKCPDSASLDLVTKVYQACSDTEGLKKISSLTDENQPSVKAEPQTQTTIQEDSLQSISEAVSELMDTDQTSAVVDMSVLEGECAESLVTLPIREKCTVCDTAITVESLNYGTCLNGHKWSRCCVLFAVCTDLAYRRCQDCNSCVLNPSIGSSRWLRGLLQSTSKCPFCLGFFR</sequence>
<dbReference type="EC" id="2.3.1.48" evidence="3"/>
<dbReference type="PANTHER" id="PTHR15496:SF2">
    <property type="entry name" value="GENERAL TRANSCRIPTION FACTOR 3C POLYPEPTIDE 4"/>
    <property type="match status" value="1"/>
</dbReference>
<evidence type="ECO:0000313" key="3">
    <source>
        <dbReference type="EMBL" id="KAJ7378305.1"/>
    </source>
</evidence>
<proteinExistence type="predicted"/>
<evidence type="ECO:0000259" key="2">
    <source>
        <dbReference type="Pfam" id="PF12660"/>
    </source>
</evidence>
<dbReference type="Pfam" id="PF12657">
    <property type="entry name" value="TFIIIC_delta"/>
    <property type="match status" value="1"/>
</dbReference>
<dbReference type="InterPro" id="IPR036322">
    <property type="entry name" value="WD40_repeat_dom_sf"/>
</dbReference>
<dbReference type="SUPFAM" id="SSF50978">
    <property type="entry name" value="WD40 repeat-like"/>
    <property type="match status" value="1"/>
</dbReference>
<dbReference type="SMART" id="SM00320">
    <property type="entry name" value="WD40"/>
    <property type="match status" value="3"/>
</dbReference>
<keyword evidence="4" id="KW-1185">Reference proteome</keyword>
<dbReference type="Pfam" id="PF12660">
    <property type="entry name" value="zf-TFIIIC"/>
    <property type="match status" value="1"/>
</dbReference>
<accession>A0A9W9ZBA7</accession>
<gene>
    <name evidence="3" type="primary">GTF3C4</name>
    <name evidence="3" type="ORF">OS493_023552</name>
</gene>
<dbReference type="Proteomes" id="UP001163046">
    <property type="component" value="Unassembled WGS sequence"/>
</dbReference>
<dbReference type="Gene3D" id="2.130.10.10">
    <property type="entry name" value="YVTN repeat-like/Quinoprotein amine dehydrogenase"/>
    <property type="match status" value="1"/>
</dbReference>
<organism evidence="3 4">
    <name type="scientific">Desmophyllum pertusum</name>
    <dbReference type="NCBI Taxonomy" id="174260"/>
    <lineage>
        <taxon>Eukaryota</taxon>
        <taxon>Metazoa</taxon>
        <taxon>Cnidaria</taxon>
        <taxon>Anthozoa</taxon>
        <taxon>Hexacorallia</taxon>
        <taxon>Scleractinia</taxon>
        <taxon>Caryophylliina</taxon>
        <taxon>Caryophylliidae</taxon>
        <taxon>Desmophyllum</taxon>
    </lineage>
</organism>
<dbReference type="AlphaFoldDB" id="A0A9W9ZBA7"/>
<dbReference type="InterPro" id="IPR024761">
    <property type="entry name" value="TFIIIC_delta_N"/>
</dbReference>
<dbReference type="InterPro" id="IPR015943">
    <property type="entry name" value="WD40/YVTN_repeat-like_dom_sf"/>
</dbReference>
<dbReference type="EMBL" id="MU826367">
    <property type="protein sequence ID" value="KAJ7378305.1"/>
    <property type="molecule type" value="Genomic_DNA"/>
</dbReference>
<evidence type="ECO:0000313" key="4">
    <source>
        <dbReference type="Proteomes" id="UP001163046"/>
    </source>
</evidence>
<dbReference type="InterPro" id="IPR024764">
    <property type="entry name" value="TFIIIC_Znf"/>
</dbReference>
<feature type="domain" description="Transcription factor IIIC 90kDa subunit N-terminal" evidence="1">
    <location>
        <begin position="35"/>
        <end position="414"/>
    </location>
</feature>
<name>A0A9W9ZBA7_9CNID</name>
<keyword evidence="3" id="KW-0012">Acyltransferase</keyword>
<protein>
    <submittedName>
        <fullName evidence="3">General transcription factor 3C polypeptide 4</fullName>
        <ecNumber evidence="3">2.3.1.48</ecNumber>
    </submittedName>
</protein>
<dbReference type="OrthoDB" id="6021743at2759"/>
<reference evidence="3" key="1">
    <citation type="submission" date="2023-01" db="EMBL/GenBank/DDBJ databases">
        <title>Genome assembly of the deep-sea coral Lophelia pertusa.</title>
        <authorList>
            <person name="Herrera S."/>
            <person name="Cordes E."/>
        </authorList>
    </citation>
    <scope>NUCLEOTIDE SEQUENCE</scope>
    <source>
        <strain evidence="3">USNM1676648</strain>
        <tissue evidence="3">Polyp</tissue>
    </source>
</reference>
<feature type="domain" description="Transcription factor IIIC putative zinc-finger" evidence="2">
    <location>
        <begin position="696"/>
        <end position="776"/>
    </location>
</feature>
<dbReference type="GO" id="GO:0000127">
    <property type="term" value="C:transcription factor TFIIIC complex"/>
    <property type="evidence" value="ECO:0007669"/>
    <property type="project" value="InterPro"/>
</dbReference>
<dbReference type="InterPro" id="IPR001680">
    <property type="entry name" value="WD40_rpt"/>
</dbReference>
<evidence type="ECO:0000259" key="1">
    <source>
        <dbReference type="Pfam" id="PF12657"/>
    </source>
</evidence>
<dbReference type="InterPro" id="IPR044230">
    <property type="entry name" value="GTF3C4"/>
</dbReference>
<comment type="caution">
    <text evidence="3">The sequence shown here is derived from an EMBL/GenBank/DDBJ whole genome shotgun (WGS) entry which is preliminary data.</text>
</comment>
<dbReference type="GO" id="GO:0004402">
    <property type="term" value="F:histone acetyltransferase activity"/>
    <property type="evidence" value="ECO:0007669"/>
    <property type="project" value="InterPro"/>
</dbReference>